<organism evidence="9 10">
    <name type="scientific">Aspergillus cavernicola</name>
    <dbReference type="NCBI Taxonomy" id="176166"/>
    <lineage>
        <taxon>Eukaryota</taxon>
        <taxon>Fungi</taxon>
        <taxon>Dikarya</taxon>
        <taxon>Ascomycota</taxon>
        <taxon>Pezizomycotina</taxon>
        <taxon>Eurotiomycetes</taxon>
        <taxon>Eurotiomycetidae</taxon>
        <taxon>Eurotiales</taxon>
        <taxon>Aspergillaceae</taxon>
        <taxon>Aspergillus</taxon>
        <taxon>Aspergillus subgen. Nidulantes</taxon>
    </lineage>
</organism>
<dbReference type="InterPro" id="IPR012094">
    <property type="entry name" value="tRNA_Ile_lys_synt"/>
</dbReference>
<evidence type="ECO:0000259" key="8">
    <source>
        <dbReference type="Pfam" id="PF01171"/>
    </source>
</evidence>
<feature type="region of interest" description="Disordered" evidence="7">
    <location>
        <begin position="460"/>
        <end position="480"/>
    </location>
</feature>
<comment type="catalytic activity">
    <reaction evidence="6">
        <text>cytidine(34) in tRNA(Ile2) + L-lysine + ATP = lysidine(34) in tRNA(Ile2) + AMP + diphosphate + H(+)</text>
        <dbReference type="Rhea" id="RHEA:43744"/>
        <dbReference type="Rhea" id="RHEA-COMP:10625"/>
        <dbReference type="Rhea" id="RHEA-COMP:10670"/>
        <dbReference type="ChEBI" id="CHEBI:15378"/>
        <dbReference type="ChEBI" id="CHEBI:30616"/>
        <dbReference type="ChEBI" id="CHEBI:32551"/>
        <dbReference type="ChEBI" id="CHEBI:33019"/>
        <dbReference type="ChEBI" id="CHEBI:82748"/>
        <dbReference type="ChEBI" id="CHEBI:83665"/>
        <dbReference type="ChEBI" id="CHEBI:456215"/>
        <dbReference type="EC" id="6.3.4.19"/>
    </reaction>
</comment>
<dbReference type="PANTHER" id="PTHR43033">
    <property type="entry name" value="TRNA(ILE)-LYSIDINE SYNTHASE-RELATED"/>
    <property type="match status" value="1"/>
</dbReference>
<evidence type="ECO:0000256" key="3">
    <source>
        <dbReference type="ARBA" id="ARBA00022694"/>
    </source>
</evidence>
<evidence type="ECO:0000256" key="1">
    <source>
        <dbReference type="ARBA" id="ARBA00013267"/>
    </source>
</evidence>
<dbReference type="InterPro" id="IPR014729">
    <property type="entry name" value="Rossmann-like_a/b/a_fold"/>
</dbReference>
<evidence type="ECO:0000313" key="9">
    <source>
        <dbReference type="EMBL" id="KAL2829951.1"/>
    </source>
</evidence>
<evidence type="ECO:0000256" key="7">
    <source>
        <dbReference type="SAM" id="MobiDB-lite"/>
    </source>
</evidence>
<evidence type="ECO:0000313" key="10">
    <source>
        <dbReference type="Proteomes" id="UP001610335"/>
    </source>
</evidence>
<keyword evidence="2" id="KW-0436">Ligase</keyword>
<evidence type="ECO:0000256" key="5">
    <source>
        <dbReference type="ARBA" id="ARBA00022840"/>
    </source>
</evidence>
<dbReference type="Gene3D" id="3.40.50.620">
    <property type="entry name" value="HUPs"/>
    <property type="match status" value="1"/>
</dbReference>
<protein>
    <recommendedName>
        <fullName evidence="1">tRNA(Ile)-lysidine synthetase</fullName>
        <ecNumber evidence="1">6.3.4.19</ecNumber>
    </recommendedName>
</protein>
<sequence>MAASCLLRSTSTGAITAPQFLHVLQRTWLESRRFRPGIVPMLPRRLGLAVSGGADSMALAYLCKQWEKQHHNNNIYTRDVNQTSVNEDVGVSASASVTAFVVDHRAREESTQEANTVAGWLREMGIRTQILRLTWPGAGVGSAFETHARRLRFQALGEACRDASIEALLMGHHQDDNVETTLWRLASGARGAGLAGIPTVARIPECHGLHGVAESGGSVAVHADDFLESRQRGREVGGHNKNNREDKVSISTGGILLIRPLLSFPKSNLVATCHENGVPFVSDPTNFDPTLTPRNAIRSLLVSNSLPRALQNQSILSLVQKSQTLIRDSHRFSDEILRTRCQLLDISFATGSMTIQFQPPSVPISDPSEPEEEKISTQRLHQIQSLTLRRITELISPFPENHFALRSFVEFTRFIFPLPTTGSKSDSQADIADGNANSTKNLEKRKPFTLGGVLFQPLTSYSSSKRNSNTNKTPKEGNNNIYHLTRQPFMRHRYPVVHLDLDLKKQRIPPMSSSHVSSNIPLHVLEKNYSPWTLWDNRFWIRVALVQPNTTTNTLKSDLEKRYPNSNSNPESIQIVIRPLRQNDLSMLQRVKRQRKDRECIDRNSKVDVDAFAKLDREAPGQSRFTVPVLAIEDGEGTDRPLALPTMDLRFPQEASAPWAVKWEWKYKMIDLEFLKLMGSM</sequence>
<dbReference type="PANTHER" id="PTHR43033:SF1">
    <property type="entry name" value="TRNA(ILE)-LYSIDINE SYNTHASE-RELATED"/>
    <property type="match status" value="1"/>
</dbReference>
<keyword evidence="4" id="KW-0547">Nucleotide-binding</keyword>
<keyword evidence="10" id="KW-1185">Reference proteome</keyword>
<evidence type="ECO:0000256" key="2">
    <source>
        <dbReference type="ARBA" id="ARBA00022598"/>
    </source>
</evidence>
<dbReference type="CDD" id="cd01992">
    <property type="entry name" value="TilS_N"/>
    <property type="match status" value="1"/>
</dbReference>
<dbReference type="HAMAP" id="MF_01161">
    <property type="entry name" value="tRNA_Ile_lys_synt"/>
    <property type="match status" value="1"/>
</dbReference>
<dbReference type="Proteomes" id="UP001610335">
    <property type="component" value="Unassembled WGS sequence"/>
</dbReference>
<dbReference type="EC" id="6.3.4.19" evidence="1"/>
<feature type="region of interest" description="Disordered" evidence="7">
    <location>
        <begin position="421"/>
        <end position="443"/>
    </location>
</feature>
<comment type="caution">
    <text evidence="9">The sequence shown here is derived from an EMBL/GenBank/DDBJ whole genome shotgun (WGS) entry which is preliminary data.</text>
</comment>
<keyword evidence="5" id="KW-0067">ATP-binding</keyword>
<accession>A0ABR4IQA4</accession>
<dbReference type="EMBL" id="JBFXLS010000014">
    <property type="protein sequence ID" value="KAL2829951.1"/>
    <property type="molecule type" value="Genomic_DNA"/>
</dbReference>
<dbReference type="InterPro" id="IPR012795">
    <property type="entry name" value="tRNA_Ile_lys_synt_N"/>
</dbReference>
<reference evidence="9 10" key="1">
    <citation type="submission" date="2024-07" db="EMBL/GenBank/DDBJ databases">
        <title>Section-level genome sequencing and comparative genomics of Aspergillus sections Usti and Cavernicolus.</title>
        <authorList>
            <consortium name="Lawrence Berkeley National Laboratory"/>
            <person name="Nybo J.L."/>
            <person name="Vesth T.C."/>
            <person name="Theobald S."/>
            <person name="Frisvad J.C."/>
            <person name="Larsen T.O."/>
            <person name="Kjaerboelling I."/>
            <person name="Rothschild-Mancinelli K."/>
            <person name="Lyhne E.K."/>
            <person name="Kogle M.E."/>
            <person name="Barry K."/>
            <person name="Clum A."/>
            <person name="Na H."/>
            <person name="Ledsgaard L."/>
            <person name="Lin J."/>
            <person name="Lipzen A."/>
            <person name="Kuo A."/>
            <person name="Riley R."/>
            <person name="Mondo S."/>
            <person name="LaButti K."/>
            <person name="Haridas S."/>
            <person name="Pangalinan J."/>
            <person name="Salamov A.A."/>
            <person name="Simmons B.A."/>
            <person name="Magnuson J.K."/>
            <person name="Chen J."/>
            <person name="Drula E."/>
            <person name="Henrissat B."/>
            <person name="Wiebenga A."/>
            <person name="Lubbers R.J."/>
            <person name="Gomes A.C."/>
            <person name="Makela M.R."/>
            <person name="Stajich J."/>
            <person name="Grigoriev I.V."/>
            <person name="Mortensen U.H."/>
            <person name="De vries R.P."/>
            <person name="Baker S.E."/>
            <person name="Andersen M.R."/>
        </authorList>
    </citation>
    <scope>NUCLEOTIDE SEQUENCE [LARGE SCALE GENOMIC DNA]</scope>
    <source>
        <strain evidence="9 10">CBS 600.67</strain>
    </source>
</reference>
<feature type="domain" description="tRNA(Ile)-lysidine/2-thiocytidine synthase N-terminal" evidence="8">
    <location>
        <begin position="47"/>
        <end position="299"/>
    </location>
</feature>
<proteinExistence type="inferred from homology"/>
<dbReference type="InterPro" id="IPR011063">
    <property type="entry name" value="TilS/TtcA_N"/>
</dbReference>
<keyword evidence="3" id="KW-0819">tRNA processing</keyword>
<evidence type="ECO:0000256" key="4">
    <source>
        <dbReference type="ARBA" id="ARBA00022741"/>
    </source>
</evidence>
<dbReference type="Pfam" id="PF01171">
    <property type="entry name" value="ATP_bind_3"/>
    <property type="match status" value="1"/>
</dbReference>
<feature type="compositionally biased region" description="Low complexity" evidence="7">
    <location>
        <begin position="460"/>
        <end position="472"/>
    </location>
</feature>
<evidence type="ECO:0000256" key="6">
    <source>
        <dbReference type="ARBA" id="ARBA00048539"/>
    </source>
</evidence>
<gene>
    <name evidence="9" type="ORF">BDW59DRAFT_158711</name>
</gene>
<dbReference type="SUPFAM" id="SSF52402">
    <property type="entry name" value="Adenine nucleotide alpha hydrolases-like"/>
    <property type="match status" value="1"/>
</dbReference>
<name>A0ABR4IQA4_9EURO</name>